<evidence type="ECO:0000313" key="1">
    <source>
        <dbReference type="EMBL" id="KKN62150.1"/>
    </source>
</evidence>
<organism evidence="1">
    <name type="scientific">marine sediment metagenome</name>
    <dbReference type="NCBI Taxonomy" id="412755"/>
    <lineage>
        <taxon>unclassified sequences</taxon>
        <taxon>metagenomes</taxon>
        <taxon>ecological metagenomes</taxon>
    </lineage>
</organism>
<protein>
    <submittedName>
        <fullName evidence="1">Uncharacterized protein</fullName>
    </submittedName>
</protein>
<dbReference type="AlphaFoldDB" id="A0A0F9S070"/>
<comment type="caution">
    <text evidence="1">The sequence shown here is derived from an EMBL/GenBank/DDBJ whole genome shotgun (WGS) entry which is preliminary data.</text>
</comment>
<accession>A0A0F9S070</accession>
<sequence>MEQKLRDKGMRIPEPCSRCECGRSLNYPKKLEGMVVVCRCGKVYPLRFIK</sequence>
<gene>
    <name evidence="1" type="ORF">LCGC14_0514290</name>
</gene>
<proteinExistence type="predicted"/>
<name>A0A0F9S070_9ZZZZ</name>
<reference evidence="1" key="1">
    <citation type="journal article" date="2015" name="Nature">
        <title>Complex archaea that bridge the gap between prokaryotes and eukaryotes.</title>
        <authorList>
            <person name="Spang A."/>
            <person name="Saw J.H."/>
            <person name="Jorgensen S.L."/>
            <person name="Zaremba-Niedzwiedzka K."/>
            <person name="Martijn J."/>
            <person name="Lind A.E."/>
            <person name="van Eijk R."/>
            <person name="Schleper C."/>
            <person name="Guy L."/>
            <person name="Ettema T.J."/>
        </authorList>
    </citation>
    <scope>NUCLEOTIDE SEQUENCE</scope>
</reference>
<dbReference type="EMBL" id="LAZR01000633">
    <property type="protein sequence ID" value="KKN62150.1"/>
    <property type="molecule type" value="Genomic_DNA"/>
</dbReference>